<organism evidence="1 2">
    <name type="scientific">candidate division WWE3 bacterium GW2011_GWB1_42_6</name>
    <dbReference type="NCBI Taxonomy" id="1619115"/>
    <lineage>
        <taxon>Bacteria</taxon>
        <taxon>Katanobacteria</taxon>
    </lineage>
</organism>
<evidence type="ECO:0000313" key="2">
    <source>
        <dbReference type="Proteomes" id="UP000033848"/>
    </source>
</evidence>
<accession>A0A0G1D2X8</accession>
<dbReference type="Proteomes" id="UP000033848">
    <property type="component" value="Unassembled WGS sequence"/>
</dbReference>
<comment type="caution">
    <text evidence="1">The sequence shown here is derived from an EMBL/GenBank/DDBJ whole genome shotgun (WGS) entry which is preliminary data.</text>
</comment>
<dbReference type="EMBL" id="LCED01000046">
    <property type="protein sequence ID" value="KKS65246.1"/>
    <property type="molecule type" value="Genomic_DNA"/>
</dbReference>
<dbReference type="AlphaFoldDB" id="A0A0G1D2X8"/>
<sequence>MERELQIRIALRWIFGWWLNLYGWLAGYSHCRQCKCTWNWTEHKVIYYNASSGMFPVCKMCFDHLPKQKIIRWARYLVEERWGKNWADYEKKVIESVDILKGG</sequence>
<name>A0A0G1D2X8_UNCKA</name>
<dbReference type="InterPro" id="IPR037278">
    <property type="entry name" value="ARFGAP/RecO"/>
</dbReference>
<gene>
    <name evidence="1" type="ORF">UV35_C0046G0001</name>
</gene>
<protein>
    <submittedName>
        <fullName evidence="1">Uncharacterized protein</fullName>
    </submittedName>
</protein>
<dbReference type="SUPFAM" id="SSF57863">
    <property type="entry name" value="ArfGap/RecO-like zinc finger"/>
    <property type="match status" value="1"/>
</dbReference>
<proteinExistence type="predicted"/>
<evidence type="ECO:0000313" key="1">
    <source>
        <dbReference type="EMBL" id="KKS65246.1"/>
    </source>
</evidence>
<reference evidence="1 2" key="1">
    <citation type="journal article" date="2015" name="Nature">
        <title>rRNA introns, odd ribosomes, and small enigmatic genomes across a large radiation of phyla.</title>
        <authorList>
            <person name="Brown C.T."/>
            <person name="Hug L.A."/>
            <person name="Thomas B.C."/>
            <person name="Sharon I."/>
            <person name="Castelle C.J."/>
            <person name="Singh A."/>
            <person name="Wilkins M.J."/>
            <person name="Williams K.H."/>
            <person name="Banfield J.F."/>
        </authorList>
    </citation>
    <scope>NUCLEOTIDE SEQUENCE [LARGE SCALE GENOMIC DNA]</scope>
</reference>